<dbReference type="InterPro" id="IPR051699">
    <property type="entry name" value="Rpn/YhgA-like_nuclease"/>
</dbReference>
<comment type="caution">
    <text evidence="3">The sequence shown here is derived from an EMBL/GenBank/DDBJ whole genome shotgun (WGS) entry which is preliminary data.</text>
</comment>
<dbReference type="GO" id="GO:1990238">
    <property type="term" value="F:double-stranded DNA endonuclease activity"/>
    <property type="evidence" value="ECO:0007669"/>
    <property type="project" value="TreeGrafter"/>
</dbReference>
<feature type="domain" description="Transposase (putative) YhgA-like" evidence="2">
    <location>
        <begin position="1"/>
        <end position="64"/>
    </location>
</feature>
<evidence type="ECO:0000259" key="2">
    <source>
        <dbReference type="Pfam" id="PF04754"/>
    </source>
</evidence>
<evidence type="ECO:0000256" key="1">
    <source>
        <dbReference type="SAM" id="Phobius"/>
    </source>
</evidence>
<feature type="transmembrane region" description="Helical" evidence="1">
    <location>
        <begin position="67"/>
        <end position="89"/>
    </location>
</feature>
<dbReference type="InterPro" id="IPR006842">
    <property type="entry name" value="Transposase_31"/>
</dbReference>
<dbReference type="EMBL" id="ANIK01000071">
    <property type="protein sequence ID" value="EMJ93199.1"/>
    <property type="molecule type" value="Genomic_DNA"/>
</dbReference>
<reference evidence="3 4" key="1">
    <citation type="submission" date="2013-01" db="EMBL/GenBank/DDBJ databases">
        <authorList>
            <person name="Harkins D.M."/>
            <person name="Durkin A.S."/>
            <person name="Brinkac L.M."/>
            <person name="Haft D.H."/>
            <person name="Selengut J.D."/>
            <person name="Sanka R."/>
            <person name="DePew J."/>
            <person name="Purushe J."/>
            <person name="Galloway R.L."/>
            <person name="Vinetz J.M."/>
            <person name="Sutton G.G."/>
            <person name="Nierman W.C."/>
            <person name="Fouts D.E."/>
        </authorList>
    </citation>
    <scope>NUCLEOTIDE SEQUENCE [LARGE SCALE GENOMIC DNA]</scope>
    <source>
        <strain evidence="3 4">79601</strain>
    </source>
</reference>
<sequence length="94" mass="11148">MLQETTEAISFLDYKLSPKVKNVLDLSKLELSSSNFISEKLKEEQTDLLFKIPLKSGGFTNVYLRRVWLWGNTFPISNWIYWIFLKLIWTSWKA</sequence>
<dbReference type="PATRIC" id="fig|1218565.3.peg.3219"/>
<name>M6CN80_9LEPT</name>
<gene>
    <name evidence="3" type="ORF">LEP1GSC194_1805</name>
</gene>
<keyword evidence="1" id="KW-1133">Transmembrane helix</keyword>
<proteinExistence type="predicted"/>
<evidence type="ECO:0000313" key="3">
    <source>
        <dbReference type="EMBL" id="EMJ93199.1"/>
    </source>
</evidence>
<accession>M6CN80</accession>
<dbReference type="Proteomes" id="UP000011988">
    <property type="component" value="Unassembled WGS sequence"/>
</dbReference>
<keyword evidence="1" id="KW-0472">Membrane</keyword>
<keyword evidence="1" id="KW-0812">Transmembrane</keyword>
<dbReference type="GO" id="GO:0006310">
    <property type="term" value="P:DNA recombination"/>
    <property type="evidence" value="ECO:0007669"/>
    <property type="project" value="TreeGrafter"/>
</dbReference>
<organism evidence="3 4">
    <name type="scientific">Leptospira alstonii serovar Sichuan str. 79601</name>
    <dbReference type="NCBI Taxonomy" id="1218565"/>
    <lineage>
        <taxon>Bacteria</taxon>
        <taxon>Pseudomonadati</taxon>
        <taxon>Spirochaetota</taxon>
        <taxon>Spirochaetia</taxon>
        <taxon>Leptospirales</taxon>
        <taxon>Leptospiraceae</taxon>
        <taxon>Leptospira</taxon>
    </lineage>
</organism>
<dbReference type="Pfam" id="PF04754">
    <property type="entry name" value="Transposase_31"/>
    <property type="match status" value="1"/>
</dbReference>
<evidence type="ECO:0000313" key="4">
    <source>
        <dbReference type="Proteomes" id="UP000011988"/>
    </source>
</evidence>
<dbReference type="PANTHER" id="PTHR34611:SF2">
    <property type="entry name" value="INACTIVE RECOMBINATION-PROMOTING NUCLEASE-LIKE PROTEIN RPNE-RELATED"/>
    <property type="match status" value="1"/>
</dbReference>
<protein>
    <submittedName>
        <fullName evidence="3">Transposase, YhgA-like domain protein</fullName>
    </submittedName>
</protein>
<dbReference type="PANTHER" id="PTHR34611">
    <property type="match status" value="1"/>
</dbReference>
<dbReference type="AlphaFoldDB" id="M6CN80"/>